<name>A0A813D6B5_POLGL</name>
<feature type="transmembrane region" description="Helical" evidence="1">
    <location>
        <begin position="109"/>
        <end position="135"/>
    </location>
</feature>
<gene>
    <name evidence="2" type="ORF">PGLA1383_LOCUS1244</name>
</gene>
<dbReference type="EMBL" id="CAJNNV010000330">
    <property type="protein sequence ID" value="CAE8582244.1"/>
    <property type="molecule type" value="Genomic_DNA"/>
</dbReference>
<feature type="transmembrane region" description="Helical" evidence="1">
    <location>
        <begin position="84"/>
        <end position="103"/>
    </location>
</feature>
<comment type="caution">
    <text evidence="2">The sequence shown here is derived from an EMBL/GenBank/DDBJ whole genome shotgun (WGS) entry which is preliminary data.</text>
</comment>
<dbReference type="Proteomes" id="UP000654075">
    <property type="component" value="Unassembled WGS sequence"/>
</dbReference>
<dbReference type="Gene3D" id="3.30.530.20">
    <property type="match status" value="1"/>
</dbReference>
<accession>A0A813D6B5</accession>
<dbReference type="CDD" id="cd07812">
    <property type="entry name" value="SRPBCC"/>
    <property type="match status" value="1"/>
</dbReference>
<evidence type="ECO:0000256" key="1">
    <source>
        <dbReference type="SAM" id="Phobius"/>
    </source>
</evidence>
<dbReference type="AlphaFoldDB" id="A0A813D6B5"/>
<reference evidence="2" key="1">
    <citation type="submission" date="2021-02" db="EMBL/GenBank/DDBJ databases">
        <authorList>
            <person name="Dougan E. K."/>
            <person name="Rhodes N."/>
            <person name="Thang M."/>
            <person name="Chan C."/>
        </authorList>
    </citation>
    <scope>NUCLEOTIDE SEQUENCE</scope>
</reference>
<dbReference type="SUPFAM" id="SSF55961">
    <property type="entry name" value="Bet v1-like"/>
    <property type="match status" value="1"/>
</dbReference>
<evidence type="ECO:0000313" key="2">
    <source>
        <dbReference type="EMBL" id="CAE8582244.1"/>
    </source>
</evidence>
<sequence length="638" mass="68740">MPPGMWRYGLLPLTGELPETAEPVADAQVEAALTRCSQLLARAASRDKGFCLREVRDGLRITEEQHDDIQAGFTTALNGTSGGAVRFAISVPAMAVLLFPWIWKHWLPLLQLAISQAESVAMLAMMALLFLLVFVRWLGVFGRGPPVICATVHVDASLEDVREALADPWRIKEWMPQHLGGRLLTLVPGRDEVFDSRFRVGLGGMVAKMKVRRRWSRGSDGARILCCVAEPHTGGGSLSRDFEGFAVMPFEEGGCTVAWLCGLDLVPWAPQRVREEVAVRRVAALAGLREWLACFPGALSTGPSLRQAIGAGPQLLPGRCASGGLIVPGGVASSSSQQVSSMLLRAFRRAPAGCLHAPADLERACLSVELLLRLAEQFLRGGREAAISAKPHGLLPQAGPELVQRYAARWAYASSYLLAAGSSENVRERLKLVVAFMVAGLHLTAAGYPYLPWVVPSLLAGRHTAKLPDESRLRLDVKETPCESVPNCHIPRASFEVVGQTGSGFRISGTDQVSCHASSPGTFEFADQGTTTVEFAAGSSCPGSVCFSMPQLRVRPSGWRLGAGSTFEWIGSAHFVDELGGVQCELRFGSPGEQDAVSGSLKDAHGFEVGRFYGSWLGPLRCDEEVLWRGPRAQLAPC</sequence>
<evidence type="ECO:0000313" key="3">
    <source>
        <dbReference type="Proteomes" id="UP000654075"/>
    </source>
</evidence>
<keyword evidence="1" id="KW-1133">Transmembrane helix</keyword>
<dbReference type="OrthoDB" id="264354at2759"/>
<keyword evidence="1" id="KW-0472">Membrane</keyword>
<feature type="transmembrane region" description="Helical" evidence="1">
    <location>
        <begin position="432"/>
        <end position="451"/>
    </location>
</feature>
<proteinExistence type="predicted"/>
<keyword evidence="1" id="KW-0812">Transmembrane</keyword>
<protein>
    <submittedName>
        <fullName evidence="2">Uncharacterized protein</fullName>
    </submittedName>
</protein>
<organism evidence="2 3">
    <name type="scientific">Polarella glacialis</name>
    <name type="common">Dinoflagellate</name>
    <dbReference type="NCBI Taxonomy" id="89957"/>
    <lineage>
        <taxon>Eukaryota</taxon>
        <taxon>Sar</taxon>
        <taxon>Alveolata</taxon>
        <taxon>Dinophyceae</taxon>
        <taxon>Suessiales</taxon>
        <taxon>Suessiaceae</taxon>
        <taxon>Polarella</taxon>
    </lineage>
</organism>
<keyword evidence="3" id="KW-1185">Reference proteome</keyword>
<dbReference type="InterPro" id="IPR023393">
    <property type="entry name" value="START-like_dom_sf"/>
</dbReference>